<reference evidence="1" key="1">
    <citation type="submission" date="2019-08" db="EMBL/GenBank/DDBJ databases">
        <authorList>
            <person name="Kucharzyk K."/>
            <person name="Murdoch R.W."/>
            <person name="Higgins S."/>
            <person name="Loffler F."/>
        </authorList>
    </citation>
    <scope>NUCLEOTIDE SEQUENCE</scope>
</reference>
<dbReference type="AlphaFoldDB" id="A0A645JGM9"/>
<dbReference type="EMBL" id="VSSQ01140267">
    <property type="protein sequence ID" value="MPN62372.1"/>
    <property type="molecule type" value="Genomic_DNA"/>
</dbReference>
<proteinExistence type="predicted"/>
<comment type="caution">
    <text evidence="1">The sequence shown here is derived from an EMBL/GenBank/DDBJ whole genome shotgun (WGS) entry which is preliminary data.</text>
</comment>
<evidence type="ECO:0000313" key="1">
    <source>
        <dbReference type="EMBL" id="MPN62372.1"/>
    </source>
</evidence>
<sequence>MVELLYLIGTVAKRVGVAPVRLYVQRAVFAGDVGGCSAGSDSRTSGCRRLFRGGDQPGILAVVIGVGVGGGDDARGGGFNRRYRPIKQAVVLRHGIRIVSQRRRAVGAGDSNGYRYDI</sequence>
<organism evidence="1">
    <name type="scientific">bioreactor metagenome</name>
    <dbReference type="NCBI Taxonomy" id="1076179"/>
    <lineage>
        <taxon>unclassified sequences</taxon>
        <taxon>metagenomes</taxon>
        <taxon>ecological metagenomes</taxon>
    </lineage>
</organism>
<accession>A0A645JGM9</accession>
<name>A0A645JGM9_9ZZZZ</name>
<protein>
    <submittedName>
        <fullName evidence="1">Uncharacterized protein</fullName>
    </submittedName>
</protein>
<gene>
    <name evidence="1" type="ORF">SDC9_210119</name>
</gene>